<feature type="compositionally biased region" description="Basic and acidic residues" evidence="1">
    <location>
        <begin position="46"/>
        <end position="62"/>
    </location>
</feature>
<reference evidence="2 3" key="1">
    <citation type="journal article" date="2020" name="Int. J. Syst. Evol. Microbiol.">
        <title>Reclassification of Streptomyces castelarensis and Streptomyces sporoclivatus as later heterotypic synonyms of Streptomyces antimycoticus.</title>
        <authorList>
            <person name="Komaki H."/>
            <person name="Tamura T."/>
        </authorList>
    </citation>
    <scope>NUCLEOTIDE SEQUENCE [LARGE SCALE GENOMIC DNA]</scope>
    <source>
        <strain evidence="2 3">NBRC 13459</strain>
    </source>
</reference>
<gene>
    <name evidence="2" type="ORF">SVIO_033680</name>
</gene>
<keyword evidence="3" id="KW-1185">Reference proteome</keyword>
<evidence type="ECO:0000313" key="2">
    <source>
        <dbReference type="EMBL" id="GDY52745.1"/>
    </source>
</evidence>
<feature type="compositionally biased region" description="Basic and acidic residues" evidence="1">
    <location>
        <begin position="124"/>
        <end position="137"/>
    </location>
</feature>
<organism evidence="2 3">
    <name type="scientific">Streptomyces violaceusniger</name>
    <dbReference type="NCBI Taxonomy" id="68280"/>
    <lineage>
        <taxon>Bacteria</taxon>
        <taxon>Bacillati</taxon>
        <taxon>Actinomycetota</taxon>
        <taxon>Actinomycetes</taxon>
        <taxon>Kitasatosporales</taxon>
        <taxon>Streptomycetaceae</taxon>
        <taxon>Streptomyces</taxon>
        <taxon>Streptomyces violaceusniger group</taxon>
    </lineage>
</organism>
<evidence type="ECO:0000256" key="1">
    <source>
        <dbReference type="SAM" id="MobiDB-lite"/>
    </source>
</evidence>
<comment type="caution">
    <text evidence="2">The sequence shown here is derived from an EMBL/GenBank/DDBJ whole genome shotgun (WGS) entry which is preliminary data.</text>
</comment>
<feature type="region of interest" description="Disordered" evidence="1">
    <location>
        <begin position="33"/>
        <end position="83"/>
    </location>
</feature>
<dbReference type="EMBL" id="BJHW01000001">
    <property type="protein sequence ID" value="GDY52745.1"/>
    <property type="molecule type" value="Genomic_DNA"/>
</dbReference>
<feature type="region of interest" description="Disordered" evidence="1">
    <location>
        <begin position="209"/>
        <end position="228"/>
    </location>
</feature>
<sequence length="228" mass="24127">MVEAAGLVEPGGGAVDGDLAAQLLADVQQQLTHPAGQVLDGLTGRLDPHRRREEEVEGHPDTGPDQGLQHPVPGVGGHLRHAEDQHGADRHLLDPVAHACEIAGGLGGEDDQAQTPPGQPYQHAEGDGDQDAHDHGLDPAQASGEGRVQGDLDDEEGGERGGERGGFLAQLEGDDVRDGRRRRGAHSLDDDRVMASFDELRQWVENIGHVQAPSTPRGPPCHRVSRTG</sequence>
<protein>
    <submittedName>
        <fullName evidence="2">Uncharacterized protein</fullName>
    </submittedName>
</protein>
<dbReference type="AlphaFoldDB" id="A0A4D4KUX8"/>
<feature type="region of interest" description="Disordered" evidence="1">
    <location>
        <begin position="103"/>
        <end position="190"/>
    </location>
</feature>
<proteinExistence type="predicted"/>
<name>A0A4D4KUX8_STRVO</name>
<dbReference type="Proteomes" id="UP000301309">
    <property type="component" value="Unassembled WGS sequence"/>
</dbReference>
<evidence type="ECO:0000313" key="3">
    <source>
        <dbReference type="Proteomes" id="UP000301309"/>
    </source>
</evidence>
<accession>A0A4D4KUX8</accession>